<feature type="compositionally biased region" description="Basic and acidic residues" evidence="5">
    <location>
        <begin position="69"/>
        <end position="78"/>
    </location>
</feature>
<comment type="subcellular location">
    <subcellularLocation>
        <location evidence="1">Cytoplasm</location>
        <location evidence="1">Cytoskeleton</location>
    </subcellularLocation>
</comment>
<evidence type="ECO:0000256" key="3">
    <source>
        <dbReference type="ARBA" id="ARBA00022490"/>
    </source>
</evidence>
<dbReference type="PANTHER" id="PTHR20940:SF1">
    <property type="entry name" value="CIBOULOT, ISOFORM A"/>
    <property type="match status" value="1"/>
</dbReference>
<comment type="similarity">
    <text evidence="2">Belongs to the thymosin beta family.</text>
</comment>
<dbReference type="FunFam" id="1.20.5.520:FF:000001">
    <property type="entry name" value="Thymosin beta"/>
    <property type="match status" value="1"/>
</dbReference>
<feature type="region of interest" description="Disordered" evidence="5">
    <location>
        <begin position="69"/>
        <end position="92"/>
    </location>
</feature>
<keyword evidence="7" id="KW-1185">Reference proteome</keyword>
<evidence type="ECO:0000256" key="1">
    <source>
        <dbReference type="ARBA" id="ARBA00004245"/>
    </source>
</evidence>
<dbReference type="InterPro" id="IPR001152">
    <property type="entry name" value="Beta-thymosin"/>
</dbReference>
<evidence type="ECO:0000256" key="5">
    <source>
        <dbReference type="SAM" id="MobiDB-lite"/>
    </source>
</evidence>
<dbReference type="GO" id="GO:0003785">
    <property type="term" value="F:actin monomer binding"/>
    <property type="evidence" value="ECO:0007669"/>
    <property type="project" value="InterPro"/>
</dbReference>
<dbReference type="GO" id="GO:0005856">
    <property type="term" value="C:cytoskeleton"/>
    <property type="evidence" value="ECO:0007669"/>
    <property type="project" value="UniProtKB-SubCell"/>
</dbReference>
<keyword evidence="3" id="KW-0963">Cytoplasm</keyword>
<evidence type="ECO:0000256" key="2">
    <source>
        <dbReference type="ARBA" id="ARBA00009511"/>
    </source>
</evidence>
<dbReference type="AlphaFoldDB" id="A0AA36CUT8"/>
<dbReference type="SMART" id="SM00152">
    <property type="entry name" value="THY"/>
    <property type="match status" value="3"/>
</dbReference>
<dbReference type="Pfam" id="PF01290">
    <property type="entry name" value="Thymosin"/>
    <property type="match status" value="3"/>
</dbReference>
<keyword evidence="4" id="KW-0206">Cytoskeleton</keyword>
<dbReference type="Proteomes" id="UP001177023">
    <property type="component" value="Unassembled WGS sequence"/>
</dbReference>
<gene>
    <name evidence="6" type="ORF">MSPICULIGERA_LOCUS14004</name>
</gene>
<evidence type="ECO:0000313" key="7">
    <source>
        <dbReference type="Proteomes" id="UP001177023"/>
    </source>
</evidence>
<evidence type="ECO:0000256" key="4">
    <source>
        <dbReference type="ARBA" id="ARBA00023212"/>
    </source>
</evidence>
<dbReference type="GO" id="GO:0007015">
    <property type="term" value="P:actin filament organization"/>
    <property type="evidence" value="ECO:0007669"/>
    <property type="project" value="InterPro"/>
</dbReference>
<dbReference type="PANTHER" id="PTHR20940">
    <property type="entry name" value="TETRA THYMOSIN"/>
    <property type="match status" value="1"/>
</dbReference>
<protein>
    <submittedName>
        <fullName evidence="6">Uncharacterized protein</fullName>
    </submittedName>
</protein>
<reference evidence="6" key="1">
    <citation type="submission" date="2023-06" db="EMBL/GenBank/DDBJ databases">
        <authorList>
            <person name="Delattre M."/>
        </authorList>
    </citation>
    <scope>NUCLEOTIDE SEQUENCE</scope>
    <source>
        <strain evidence="6">AF72</strain>
    </source>
</reference>
<dbReference type="Gene3D" id="1.20.5.520">
    <property type="entry name" value="Single helix bin"/>
    <property type="match status" value="3"/>
</dbReference>
<comment type="caution">
    <text evidence="6">The sequence shown here is derived from an EMBL/GenBank/DDBJ whole genome shotgun (WGS) entry which is preliminary data.</text>
</comment>
<organism evidence="6 7">
    <name type="scientific">Mesorhabditis spiculigera</name>
    <dbReference type="NCBI Taxonomy" id="96644"/>
    <lineage>
        <taxon>Eukaryota</taxon>
        <taxon>Metazoa</taxon>
        <taxon>Ecdysozoa</taxon>
        <taxon>Nematoda</taxon>
        <taxon>Chromadorea</taxon>
        <taxon>Rhabditida</taxon>
        <taxon>Rhabditina</taxon>
        <taxon>Rhabditomorpha</taxon>
        <taxon>Rhabditoidea</taxon>
        <taxon>Rhabditidae</taxon>
        <taxon>Mesorhabditinae</taxon>
        <taxon>Mesorhabditis</taxon>
    </lineage>
</organism>
<dbReference type="GO" id="GO:0005829">
    <property type="term" value="C:cytosol"/>
    <property type="evidence" value="ECO:0007669"/>
    <property type="project" value="TreeGrafter"/>
</dbReference>
<proteinExistence type="inferred from homology"/>
<name>A0AA36CUT8_9BILA</name>
<dbReference type="EMBL" id="CATQJA010002640">
    <property type="protein sequence ID" value="CAJ0575696.1"/>
    <property type="molecule type" value="Genomic_DNA"/>
</dbReference>
<sequence>MADNVPTSPKLEDLPKIDRDIAEALCTGVELKKVETQEKQVLPSPTDVKQEKTHNELCTGIASFTPEKLKHTETEEKQVLPSPQDIKQEKQHQELTTNIEGFNATQLKSVNTEEKVVLPSKEDIIREKAPAEAANFDKSALKHVEPQVKHSCEVIEAQ</sequence>
<evidence type="ECO:0000313" key="6">
    <source>
        <dbReference type="EMBL" id="CAJ0575696.1"/>
    </source>
</evidence>
<accession>A0AA36CUT8</accession>
<dbReference type="InterPro" id="IPR038386">
    <property type="entry name" value="Beta-thymosin_sf"/>
</dbReference>
<feature type="non-terminal residue" evidence="6">
    <location>
        <position position="158"/>
    </location>
</feature>